<evidence type="ECO:0000313" key="1">
    <source>
        <dbReference type="EMBL" id="VEL43953.1"/>
    </source>
</evidence>
<organism evidence="1 2">
    <name type="scientific">Protopolystoma xenopodis</name>
    <dbReference type="NCBI Taxonomy" id="117903"/>
    <lineage>
        <taxon>Eukaryota</taxon>
        <taxon>Metazoa</taxon>
        <taxon>Spiralia</taxon>
        <taxon>Lophotrochozoa</taxon>
        <taxon>Platyhelminthes</taxon>
        <taxon>Monogenea</taxon>
        <taxon>Polyopisthocotylea</taxon>
        <taxon>Polystomatidea</taxon>
        <taxon>Polystomatidae</taxon>
        <taxon>Protopolystoma</taxon>
    </lineage>
</organism>
<accession>A0A3S5CS96</accession>
<gene>
    <name evidence="1" type="ORF">PXEA_LOCUS37393</name>
</gene>
<comment type="caution">
    <text evidence="1">The sequence shown here is derived from an EMBL/GenBank/DDBJ whole genome shotgun (WGS) entry which is preliminary data.</text>
</comment>
<reference evidence="1" key="1">
    <citation type="submission" date="2018-11" db="EMBL/GenBank/DDBJ databases">
        <authorList>
            <consortium name="Pathogen Informatics"/>
        </authorList>
    </citation>
    <scope>NUCLEOTIDE SEQUENCE</scope>
</reference>
<dbReference type="EMBL" id="CAAALY010287319">
    <property type="protein sequence ID" value="VEL43953.1"/>
    <property type="molecule type" value="Genomic_DNA"/>
</dbReference>
<evidence type="ECO:0000313" key="2">
    <source>
        <dbReference type="Proteomes" id="UP000784294"/>
    </source>
</evidence>
<dbReference type="Proteomes" id="UP000784294">
    <property type="component" value="Unassembled WGS sequence"/>
</dbReference>
<sequence>MGEANGSSKCTLHWTIRLSWLRLPPLACDGHRADDRFTSSKAIAARSRDASISLLFSLSAWPGLSSAHSAGFWIVPISTGQ</sequence>
<proteinExistence type="predicted"/>
<keyword evidence="2" id="KW-1185">Reference proteome</keyword>
<dbReference type="AlphaFoldDB" id="A0A3S5CS96"/>
<protein>
    <submittedName>
        <fullName evidence="1">Uncharacterized protein</fullName>
    </submittedName>
</protein>
<name>A0A3S5CS96_9PLAT</name>